<protein>
    <recommendedName>
        <fullName evidence="5">HAT C-terminal dimerisation domain-containing protein</fullName>
    </recommendedName>
</protein>
<keyword evidence="4" id="KW-1185">Reference proteome</keyword>
<dbReference type="InParanoid" id="H2ZUR4"/>
<dbReference type="STRING" id="7897.ENSLACP00000001135"/>
<dbReference type="PANTHER" id="PTHR45749">
    <property type="match status" value="1"/>
</dbReference>
<evidence type="ECO:0008006" key="5">
    <source>
        <dbReference type="Google" id="ProtNLM"/>
    </source>
</evidence>
<evidence type="ECO:0000313" key="4">
    <source>
        <dbReference type="Proteomes" id="UP000008672"/>
    </source>
</evidence>
<accession>H2ZUR4</accession>
<dbReference type="Proteomes" id="UP000008672">
    <property type="component" value="Unassembled WGS sequence"/>
</dbReference>
<sequence length="524" mass="58710">DLLLYLSRQGLALRGSDETETSENRGNFLELCSLFAKYDEQFEQKLHGTFNLTSHEIQNELLYIAADLVLKHIAEEVQNVGFYCPIADEQEQLSICVLYVGTNLNVHERFLLCKDCSGSCLKEGIETVGISAVPTVAQVYDGVSVMSGDTNGVQRKIRSNHPTATYTHCMAHKLNLVLVDACKINRTASGFFSIMESLYGYFSMPGHHKLFHDVQHSLRIKPVELTSLNDTRWACRWRNVSACKSTLKTIIQHLNELSQPGSNRSFVEASGLLQQVQKIDFITCLVVFDHLLSLIQVAHKTLQAEKATVSSAAKVVTSTATTLENMRNDKSWNCVWANVLQYAENVGISIEGEEDEDEPQNRKQKWCQQLFFPVINALRGEIKRRSSEETLVLARSVDAILACEPVVVDKMLEIYRKIIGINASLAKSEMQIAHTDIEPRGQAVTLKNLRSTLTASEYPNFFKLVQLALMLPVGSVKSEASFSAMRQIKTHLRTTMSQERLLALAILNIESDITKDIDPAEIVK</sequence>
<dbReference type="Pfam" id="PF14291">
    <property type="entry name" value="DUF4371"/>
    <property type="match status" value="1"/>
</dbReference>
<dbReference type="GeneTree" id="ENSGT00940000164001"/>
<organism evidence="3 4">
    <name type="scientific">Latimeria chalumnae</name>
    <name type="common">Coelacanth</name>
    <dbReference type="NCBI Taxonomy" id="7897"/>
    <lineage>
        <taxon>Eukaryota</taxon>
        <taxon>Metazoa</taxon>
        <taxon>Chordata</taxon>
        <taxon>Craniata</taxon>
        <taxon>Vertebrata</taxon>
        <taxon>Euteleostomi</taxon>
        <taxon>Coelacanthiformes</taxon>
        <taxon>Coelacanthidae</taxon>
        <taxon>Latimeria</taxon>
    </lineage>
</organism>
<dbReference type="AlphaFoldDB" id="H2ZUR4"/>
<feature type="domain" description="DUF4371" evidence="2">
    <location>
        <begin position="5"/>
        <end position="152"/>
    </location>
</feature>
<evidence type="ECO:0000259" key="2">
    <source>
        <dbReference type="Pfam" id="PF14291"/>
    </source>
</evidence>
<feature type="domain" description="HAT C-terminal dimerisation" evidence="1">
    <location>
        <begin position="456"/>
        <end position="512"/>
    </location>
</feature>
<reference evidence="3" key="2">
    <citation type="submission" date="2025-08" db="UniProtKB">
        <authorList>
            <consortium name="Ensembl"/>
        </authorList>
    </citation>
    <scope>IDENTIFICATION</scope>
</reference>
<reference evidence="4" key="1">
    <citation type="submission" date="2011-08" db="EMBL/GenBank/DDBJ databases">
        <title>The draft genome of Latimeria chalumnae.</title>
        <authorList>
            <person name="Di Palma F."/>
            <person name="Alfoldi J."/>
            <person name="Johnson J."/>
            <person name="Berlin A."/>
            <person name="Gnerre S."/>
            <person name="Jaffe D."/>
            <person name="MacCallum I."/>
            <person name="Young S."/>
            <person name="Walker B.J."/>
            <person name="Lander E."/>
            <person name="Lindblad-Toh K."/>
        </authorList>
    </citation>
    <scope>NUCLEOTIDE SEQUENCE [LARGE SCALE GENOMIC DNA]</scope>
    <source>
        <strain evidence="4">Wild caught</strain>
    </source>
</reference>
<dbReference type="PANTHER" id="PTHR45749:SF37">
    <property type="entry name" value="OS05G0311600 PROTEIN"/>
    <property type="match status" value="1"/>
</dbReference>
<dbReference type="SUPFAM" id="SSF53098">
    <property type="entry name" value="Ribonuclease H-like"/>
    <property type="match status" value="1"/>
</dbReference>
<dbReference type="InterPro" id="IPR025398">
    <property type="entry name" value="DUF4371"/>
</dbReference>
<dbReference type="Ensembl" id="ENSLACT00000001146.1">
    <property type="protein sequence ID" value="ENSLACP00000001135.1"/>
    <property type="gene ID" value="ENSLACG00000001016.1"/>
</dbReference>
<proteinExistence type="predicted"/>
<dbReference type="EMBL" id="AFYH01165866">
    <property type="status" value="NOT_ANNOTATED_CDS"/>
    <property type="molecule type" value="Genomic_DNA"/>
</dbReference>
<dbReference type="InterPro" id="IPR008906">
    <property type="entry name" value="HATC_C_dom"/>
</dbReference>
<dbReference type="InterPro" id="IPR012337">
    <property type="entry name" value="RNaseH-like_sf"/>
</dbReference>
<name>H2ZUR4_LATCH</name>
<reference evidence="3" key="3">
    <citation type="submission" date="2025-09" db="UniProtKB">
        <authorList>
            <consortium name="Ensembl"/>
        </authorList>
    </citation>
    <scope>IDENTIFICATION</scope>
</reference>
<dbReference type="GO" id="GO:0046983">
    <property type="term" value="F:protein dimerization activity"/>
    <property type="evidence" value="ECO:0007669"/>
    <property type="project" value="InterPro"/>
</dbReference>
<dbReference type="eggNOG" id="ENOG502QPQD">
    <property type="taxonomic scope" value="Eukaryota"/>
</dbReference>
<evidence type="ECO:0000259" key="1">
    <source>
        <dbReference type="Pfam" id="PF05699"/>
    </source>
</evidence>
<dbReference type="HOGENOM" id="CLU_006175_4_2_1"/>
<evidence type="ECO:0000313" key="3">
    <source>
        <dbReference type="Ensembl" id="ENSLACP00000001135.1"/>
    </source>
</evidence>
<dbReference type="OMA" id="TKALCHT"/>
<dbReference type="Pfam" id="PF05699">
    <property type="entry name" value="Dimer_Tnp_hAT"/>
    <property type="match status" value="1"/>
</dbReference>